<sequence>MQHSKSPTPQSAGPQSWEGPDEFTIDDLEKGISPMEHNSSFDPSISDFYLFDHNAQLHASSHDGLSALQRFPYDQNFSSGSQESLQSSQYLPAGQIAWSAHNEQWLQNIDDPSSELQPGSSYESLGLHSPPPAAWENPNQNMSSEHMWPSQTSLQSTYPISPTYRGLPRRRSRYHIKRTGSSVTPTFIPNPSSALDPMQRWQESPPEDEPASLSAIMDTLKSSRSSNSPSSTRDFHGSDQFRGFRQARSTTSSQSSAHSVSSHHSVTSSRSETSRQSQDPLTAPIKRSGGRVRKGSSKKPNQSKDKSRRFCCTFCCDQFRTKYDWARHEKSLHLNLESWICAPHGASVLSPLTGRKHCAYCNMLEPKPEHLDEHNYDACLGGTRTFRRKDHLVQHLRLTHYLETMPLIDDWKTQAPQVTSRCGFCDRRLSSWEDRVEHLASHFRNGSTMEDWQGEHDFPPEIAMHVTNALPPYYIGSDSRCLVPFSVTDIHAKDHVDQISSRAALTENNSPHEETQISPSEQTAHNPLASLMEVLATHLGRFTRQKIDQGIIPTDEMLQQESRRIVYGCEDSWNQTIFDNPEWLAAFRRQHIEQPNAEIDEQALSTLNGLSIAQP</sequence>
<gene>
    <name evidence="3" type="ORF">ASPWEDRAFT_32000</name>
</gene>
<feature type="domain" description="C2H2-type" evidence="2">
    <location>
        <begin position="311"/>
        <end position="333"/>
    </location>
</feature>
<organism evidence="3 4">
    <name type="scientific">Aspergillus wentii DTO 134E9</name>
    <dbReference type="NCBI Taxonomy" id="1073089"/>
    <lineage>
        <taxon>Eukaryota</taxon>
        <taxon>Fungi</taxon>
        <taxon>Dikarya</taxon>
        <taxon>Ascomycota</taxon>
        <taxon>Pezizomycotina</taxon>
        <taxon>Eurotiomycetes</taxon>
        <taxon>Eurotiomycetidae</taxon>
        <taxon>Eurotiales</taxon>
        <taxon>Aspergillaceae</taxon>
        <taxon>Aspergillus</taxon>
        <taxon>Aspergillus subgen. Cremei</taxon>
    </lineage>
</organism>
<feature type="region of interest" description="Disordered" evidence="1">
    <location>
        <begin position="1"/>
        <end position="39"/>
    </location>
</feature>
<feature type="compositionally biased region" description="Polar residues" evidence="1">
    <location>
        <begin position="110"/>
        <end position="123"/>
    </location>
</feature>
<dbReference type="VEuPathDB" id="FungiDB:ASPWEDRAFT_32000"/>
<feature type="compositionally biased region" description="Polar residues" evidence="1">
    <location>
        <begin position="1"/>
        <end position="14"/>
    </location>
</feature>
<evidence type="ECO:0000313" key="3">
    <source>
        <dbReference type="EMBL" id="OJJ31352.1"/>
    </source>
</evidence>
<dbReference type="EMBL" id="KV878216">
    <property type="protein sequence ID" value="OJJ31352.1"/>
    <property type="molecule type" value="Genomic_DNA"/>
</dbReference>
<dbReference type="AlphaFoldDB" id="A0A1L9R8V3"/>
<dbReference type="OrthoDB" id="5399138at2759"/>
<keyword evidence="4" id="KW-1185">Reference proteome</keyword>
<feature type="compositionally biased region" description="Polar residues" evidence="1">
    <location>
        <begin position="179"/>
        <end position="193"/>
    </location>
</feature>
<feature type="region of interest" description="Disordered" evidence="1">
    <location>
        <begin position="110"/>
        <end position="305"/>
    </location>
</feature>
<name>A0A1L9R8V3_ASPWE</name>
<dbReference type="STRING" id="1073089.A0A1L9R8V3"/>
<reference evidence="4" key="1">
    <citation type="journal article" date="2017" name="Genome Biol.">
        <title>Comparative genomics reveals high biological diversity and specific adaptations in the industrially and medically important fungal genus Aspergillus.</title>
        <authorList>
            <person name="de Vries R.P."/>
            <person name="Riley R."/>
            <person name="Wiebenga A."/>
            <person name="Aguilar-Osorio G."/>
            <person name="Amillis S."/>
            <person name="Uchima C.A."/>
            <person name="Anderluh G."/>
            <person name="Asadollahi M."/>
            <person name="Askin M."/>
            <person name="Barry K."/>
            <person name="Battaglia E."/>
            <person name="Bayram O."/>
            <person name="Benocci T."/>
            <person name="Braus-Stromeyer S.A."/>
            <person name="Caldana C."/>
            <person name="Canovas D."/>
            <person name="Cerqueira G.C."/>
            <person name="Chen F."/>
            <person name="Chen W."/>
            <person name="Choi C."/>
            <person name="Clum A."/>
            <person name="Dos Santos R.A."/>
            <person name="Damasio A.R."/>
            <person name="Diallinas G."/>
            <person name="Emri T."/>
            <person name="Fekete E."/>
            <person name="Flipphi M."/>
            <person name="Freyberg S."/>
            <person name="Gallo A."/>
            <person name="Gournas C."/>
            <person name="Habgood R."/>
            <person name="Hainaut M."/>
            <person name="Harispe M.L."/>
            <person name="Henrissat B."/>
            <person name="Hilden K.S."/>
            <person name="Hope R."/>
            <person name="Hossain A."/>
            <person name="Karabika E."/>
            <person name="Karaffa L."/>
            <person name="Karanyi Z."/>
            <person name="Krasevec N."/>
            <person name="Kuo A."/>
            <person name="Kusch H."/>
            <person name="LaButti K."/>
            <person name="Lagendijk E.L."/>
            <person name="Lapidus A."/>
            <person name="Levasseur A."/>
            <person name="Lindquist E."/>
            <person name="Lipzen A."/>
            <person name="Logrieco A.F."/>
            <person name="MacCabe A."/>
            <person name="Maekelae M.R."/>
            <person name="Malavazi I."/>
            <person name="Melin P."/>
            <person name="Meyer V."/>
            <person name="Mielnichuk N."/>
            <person name="Miskei M."/>
            <person name="Molnar A.P."/>
            <person name="Mule G."/>
            <person name="Ngan C.Y."/>
            <person name="Orejas M."/>
            <person name="Orosz E."/>
            <person name="Ouedraogo J.P."/>
            <person name="Overkamp K.M."/>
            <person name="Park H.-S."/>
            <person name="Perrone G."/>
            <person name="Piumi F."/>
            <person name="Punt P.J."/>
            <person name="Ram A.F."/>
            <person name="Ramon A."/>
            <person name="Rauscher S."/>
            <person name="Record E."/>
            <person name="Riano-Pachon D.M."/>
            <person name="Robert V."/>
            <person name="Roehrig J."/>
            <person name="Ruller R."/>
            <person name="Salamov A."/>
            <person name="Salih N.S."/>
            <person name="Samson R.A."/>
            <person name="Sandor E."/>
            <person name="Sanguinetti M."/>
            <person name="Schuetze T."/>
            <person name="Sepcic K."/>
            <person name="Shelest E."/>
            <person name="Sherlock G."/>
            <person name="Sophianopoulou V."/>
            <person name="Squina F.M."/>
            <person name="Sun H."/>
            <person name="Susca A."/>
            <person name="Todd R.B."/>
            <person name="Tsang A."/>
            <person name="Unkles S.E."/>
            <person name="van de Wiele N."/>
            <person name="van Rossen-Uffink D."/>
            <person name="Oliveira J.V."/>
            <person name="Vesth T.C."/>
            <person name="Visser J."/>
            <person name="Yu J.-H."/>
            <person name="Zhou M."/>
            <person name="Andersen M.R."/>
            <person name="Archer D.B."/>
            <person name="Baker S.E."/>
            <person name="Benoit I."/>
            <person name="Brakhage A.A."/>
            <person name="Braus G.H."/>
            <person name="Fischer R."/>
            <person name="Frisvad J.C."/>
            <person name="Goldman G.H."/>
            <person name="Houbraken J."/>
            <person name="Oakley B."/>
            <person name="Pocsi I."/>
            <person name="Scazzocchio C."/>
            <person name="Seiboth B."/>
            <person name="vanKuyk P.A."/>
            <person name="Wortman J."/>
            <person name="Dyer P.S."/>
            <person name="Grigoriev I.V."/>
        </authorList>
    </citation>
    <scope>NUCLEOTIDE SEQUENCE [LARGE SCALE GENOMIC DNA]</scope>
    <source>
        <strain evidence="4">DTO 134E9</strain>
    </source>
</reference>
<accession>A0A1L9R8V3</accession>
<proteinExistence type="predicted"/>
<feature type="compositionally biased region" description="Low complexity" evidence="1">
    <location>
        <begin position="222"/>
        <end position="231"/>
    </location>
</feature>
<dbReference type="Proteomes" id="UP000184383">
    <property type="component" value="Unassembled WGS sequence"/>
</dbReference>
<evidence type="ECO:0000256" key="1">
    <source>
        <dbReference type="SAM" id="MobiDB-lite"/>
    </source>
</evidence>
<feature type="compositionally biased region" description="Polar residues" evidence="1">
    <location>
        <begin position="137"/>
        <end position="160"/>
    </location>
</feature>
<feature type="compositionally biased region" description="Basic residues" evidence="1">
    <location>
        <begin position="288"/>
        <end position="297"/>
    </location>
</feature>
<evidence type="ECO:0000313" key="4">
    <source>
        <dbReference type="Proteomes" id="UP000184383"/>
    </source>
</evidence>
<dbReference type="PROSITE" id="PS00028">
    <property type="entry name" value="ZINC_FINGER_C2H2_1"/>
    <property type="match status" value="1"/>
</dbReference>
<feature type="compositionally biased region" description="Low complexity" evidence="1">
    <location>
        <begin position="246"/>
        <end position="278"/>
    </location>
</feature>
<evidence type="ECO:0000259" key="2">
    <source>
        <dbReference type="PROSITE" id="PS00028"/>
    </source>
</evidence>
<dbReference type="RefSeq" id="XP_040685029.1">
    <property type="nucleotide sequence ID" value="XM_040833602.1"/>
</dbReference>
<dbReference type="GeneID" id="63749450"/>
<dbReference type="SMART" id="SM00355">
    <property type="entry name" value="ZnF_C2H2"/>
    <property type="match status" value="3"/>
</dbReference>
<protein>
    <recommendedName>
        <fullName evidence="2">C2H2-type domain-containing protein</fullName>
    </recommendedName>
</protein>
<feature type="compositionally biased region" description="Basic residues" evidence="1">
    <location>
        <begin position="167"/>
        <end position="178"/>
    </location>
</feature>
<dbReference type="InterPro" id="IPR013087">
    <property type="entry name" value="Znf_C2H2_type"/>
</dbReference>